<sequence>MSRVHLDPSPRAALFSRGWVRWSTLACFCHEGDALSRSHCLSACCSAAHVGARACGSCRDRLARGLLQVASAHRELLRVLATSPRHGERVRGGAHPGLPFNTEAADLRAEQLGVLAAWVDLVAAERGTRAPARLVEAQVGFLIAHLDWLMAHAAGADFAEELLGLVAATRPRAGQDVATVPIGGCVEPGCRGQLRAVARSAITCTRDPAHSWAPRRWPELRRALTGV</sequence>
<dbReference type="EMBL" id="JAMTCO010000004">
    <property type="protein sequence ID" value="MCP2269410.1"/>
    <property type="molecule type" value="Genomic_DNA"/>
</dbReference>
<reference evidence="1 2" key="1">
    <citation type="submission" date="2022-06" db="EMBL/GenBank/DDBJ databases">
        <title>Genomic Encyclopedia of Archaeal and Bacterial Type Strains, Phase II (KMG-II): from individual species to whole genera.</title>
        <authorList>
            <person name="Goeker M."/>
        </authorList>
    </citation>
    <scope>NUCLEOTIDE SEQUENCE [LARGE SCALE GENOMIC DNA]</scope>
    <source>
        <strain evidence="1 2">DSM 44255</strain>
    </source>
</reference>
<evidence type="ECO:0000313" key="1">
    <source>
        <dbReference type="EMBL" id="MCP2269410.1"/>
    </source>
</evidence>
<dbReference type="Proteomes" id="UP001205185">
    <property type="component" value="Unassembled WGS sequence"/>
</dbReference>
<proteinExistence type="predicted"/>
<evidence type="ECO:0000313" key="2">
    <source>
        <dbReference type="Proteomes" id="UP001205185"/>
    </source>
</evidence>
<evidence type="ECO:0008006" key="3">
    <source>
        <dbReference type="Google" id="ProtNLM"/>
    </source>
</evidence>
<organism evidence="1 2">
    <name type="scientific">Actinokineospora diospyrosa</name>
    <dbReference type="NCBI Taxonomy" id="103728"/>
    <lineage>
        <taxon>Bacteria</taxon>
        <taxon>Bacillati</taxon>
        <taxon>Actinomycetota</taxon>
        <taxon>Actinomycetes</taxon>
        <taxon>Pseudonocardiales</taxon>
        <taxon>Pseudonocardiaceae</taxon>
        <taxon>Actinokineospora</taxon>
    </lineage>
</organism>
<gene>
    <name evidence="1" type="ORF">LV75_001898</name>
</gene>
<protein>
    <recommendedName>
        <fullName evidence="3">Hemerythrin HHE cation binding domain-containing protein</fullName>
    </recommendedName>
</protein>
<name>A0ABT1I9V2_9PSEU</name>
<comment type="caution">
    <text evidence="1">The sequence shown here is derived from an EMBL/GenBank/DDBJ whole genome shotgun (WGS) entry which is preliminary data.</text>
</comment>
<accession>A0ABT1I9V2</accession>
<keyword evidence="2" id="KW-1185">Reference proteome</keyword>